<keyword evidence="1" id="KW-0812">Transmembrane</keyword>
<feature type="transmembrane region" description="Helical" evidence="1">
    <location>
        <begin position="39"/>
        <end position="63"/>
    </location>
</feature>
<reference evidence="2" key="1">
    <citation type="submission" date="2023-01" db="EMBL/GenBank/DDBJ databases">
        <title>Genomic dissection of endemic carbapenem resistance: metallo-beta-lactamase gene dissemination through clonal, plasmid and integron transfer pathways.</title>
        <authorList>
            <person name="Macesic N."/>
        </authorList>
    </citation>
    <scope>NUCLEOTIDE SEQUENCE</scope>
    <source>
        <strain evidence="2">CPO382</strain>
    </source>
</reference>
<evidence type="ECO:0000256" key="1">
    <source>
        <dbReference type="SAM" id="Phobius"/>
    </source>
</evidence>
<sequence length="105" mass="10663">MNENSVNRGVAGSVLVGGLAAGAVMANVSSLPQASRIKFVKFVVFLMAAFVAAVLLIPAFGLFGELSQVPAAEKGMAAGVAVLFALPAAGVVFYGLKKLVGLIRK</sequence>
<dbReference type="EMBL" id="JARTOI010000001">
    <property type="protein sequence ID" value="MDK5169079.1"/>
    <property type="molecule type" value="Genomic_DNA"/>
</dbReference>
<keyword evidence="1" id="KW-1133">Transmembrane helix</keyword>
<gene>
    <name evidence="2" type="ORF">P9921_01050</name>
</gene>
<proteinExistence type="predicted"/>
<feature type="transmembrane region" description="Helical" evidence="1">
    <location>
        <begin position="75"/>
        <end position="96"/>
    </location>
</feature>
<name>A0ABT7G5P8_9GAMM</name>
<evidence type="ECO:0000313" key="2">
    <source>
        <dbReference type="EMBL" id="MDK5169079.1"/>
    </source>
</evidence>
<accession>A0ABT7G5P8</accession>
<keyword evidence="3" id="KW-1185">Reference proteome</keyword>
<organism evidence="2 3">
    <name type="scientific">Serratia nevei</name>
    <dbReference type="NCBI Taxonomy" id="2703794"/>
    <lineage>
        <taxon>Bacteria</taxon>
        <taxon>Pseudomonadati</taxon>
        <taxon>Pseudomonadota</taxon>
        <taxon>Gammaproteobacteria</taxon>
        <taxon>Enterobacterales</taxon>
        <taxon>Yersiniaceae</taxon>
        <taxon>Serratia</taxon>
    </lineage>
</organism>
<comment type="caution">
    <text evidence="2">The sequence shown here is derived from an EMBL/GenBank/DDBJ whole genome shotgun (WGS) entry which is preliminary data.</text>
</comment>
<evidence type="ECO:0000313" key="3">
    <source>
        <dbReference type="Proteomes" id="UP001174748"/>
    </source>
</evidence>
<feature type="transmembrane region" description="Helical" evidence="1">
    <location>
        <begin position="6"/>
        <end position="27"/>
    </location>
</feature>
<keyword evidence="1" id="KW-0472">Membrane</keyword>
<protein>
    <submittedName>
        <fullName evidence="2">Uncharacterized protein</fullName>
    </submittedName>
</protein>
<dbReference type="Proteomes" id="UP001174748">
    <property type="component" value="Unassembled WGS sequence"/>
</dbReference>
<dbReference type="RefSeq" id="WP_285098041.1">
    <property type="nucleotide sequence ID" value="NZ_JARTOI010000001.1"/>
</dbReference>